<dbReference type="AlphaFoldDB" id="A0A0L6VMV7"/>
<gene>
    <name evidence="1" type="ORF">VP01_139g1</name>
</gene>
<accession>A0A0L6VMV7</accession>
<protein>
    <submittedName>
        <fullName evidence="1">Uncharacterized protein</fullName>
    </submittedName>
</protein>
<evidence type="ECO:0000313" key="1">
    <source>
        <dbReference type="EMBL" id="KNZ61440.1"/>
    </source>
</evidence>
<sequence>MEGVTELKDQNVCLHLIRECQALIAAFGSKLSLNFYTFSNCGIISSLCTFVDSPVSNLLSQSKQIATSGTPQAAPHLPFRLEPPGQLLTSPLARSRQELTPSQPGPTPPLLAASATPPPCLGLAPPPLASPAAPELPLPSKLPGIEFKSTIDIIYYPATLLSTLGPESLQGSVHLWLPVTPVPHNLLQFPFPEMCFETLKEYLDYANLAPLKLVVLTACLPWYGLLASDLANQSTQLQPAHPWTAPICTVICNISCRCSHYQEEESPQMRSEEESEGGEAEEFIAKPLDPQEIKHFQLLESGLSSQPTQLQHAHPWTAPLPAVICNIYCQCANYQEEDSPQVRSEEEGGVESDTEGVIANPLNIIEIKHRQYI</sequence>
<dbReference type="VEuPathDB" id="FungiDB:VP01_139g1"/>
<proteinExistence type="predicted"/>
<dbReference type="EMBL" id="LAVV01004443">
    <property type="protein sequence ID" value="KNZ61440.1"/>
    <property type="molecule type" value="Genomic_DNA"/>
</dbReference>
<organism evidence="1 2">
    <name type="scientific">Puccinia sorghi</name>
    <dbReference type="NCBI Taxonomy" id="27349"/>
    <lineage>
        <taxon>Eukaryota</taxon>
        <taxon>Fungi</taxon>
        <taxon>Dikarya</taxon>
        <taxon>Basidiomycota</taxon>
        <taxon>Pucciniomycotina</taxon>
        <taxon>Pucciniomycetes</taxon>
        <taxon>Pucciniales</taxon>
        <taxon>Pucciniaceae</taxon>
        <taxon>Puccinia</taxon>
    </lineage>
</organism>
<dbReference type="Proteomes" id="UP000037035">
    <property type="component" value="Unassembled WGS sequence"/>
</dbReference>
<reference evidence="1 2" key="1">
    <citation type="submission" date="2015-08" db="EMBL/GenBank/DDBJ databases">
        <title>Next Generation Sequencing and Analysis of the Genome of Puccinia sorghi L Schw, the Causal Agent of Maize Common Rust.</title>
        <authorList>
            <person name="Rochi L."/>
            <person name="Burguener G."/>
            <person name="Darino M."/>
            <person name="Turjanski A."/>
            <person name="Kreff E."/>
            <person name="Dieguez M.J."/>
            <person name="Sacco F."/>
        </authorList>
    </citation>
    <scope>NUCLEOTIDE SEQUENCE [LARGE SCALE GENOMIC DNA]</scope>
    <source>
        <strain evidence="1 2">RO10H11247</strain>
    </source>
</reference>
<evidence type="ECO:0000313" key="2">
    <source>
        <dbReference type="Proteomes" id="UP000037035"/>
    </source>
</evidence>
<keyword evidence="2" id="KW-1185">Reference proteome</keyword>
<name>A0A0L6VMV7_9BASI</name>
<comment type="caution">
    <text evidence="1">The sequence shown here is derived from an EMBL/GenBank/DDBJ whole genome shotgun (WGS) entry which is preliminary data.</text>
</comment>